<comment type="caution">
    <text evidence="1">The sequence shown here is derived from an EMBL/GenBank/DDBJ whole genome shotgun (WGS) entry which is preliminary data.</text>
</comment>
<dbReference type="Proteomes" id="UP000306317">
    <property type="component" value="Unassembled WGS sequence"/>
</dbReference>
<keyword evidence="2" id="KW-1185">Reference proteome</keyword>
<proteinExistence type="predicted"/>
<evidence type="ECO:0008006" key="3">
    <source>
        <dbReference type="Google" id="ProtNLM"/>
    </source>
</evidence>
<dbReference type="AlphaFoldDB" id="A0A4S3KDT9"/>
<dbReference type="RefSeq" id="WP_136259024.1">
    <property type="nucleotide sequence ID" value="NZ_MWIO01000032.1"/>
</dbReference>
<protein>
    <recommendedName>
        <fullName evidence="3">Dicarboxylate transport domain-containing protein</fullName>
    </recommendedName>
</protein>
<gene>
    <name evidence="1" type="ORF">B1991_12575</name>
</gene>
<dbReference type="EMBL" id="MWIO01000032">
    <property type="protein sequence ID" value="THD06647.1"/>
    <property type="molecule type" value="Genomic_DNA"/>
</dbReference>
<name>A0A4S3KDT9_9GAMM</name>
<evidence type="ECO:0000313" key="1">
    <source>
        <dbReference type="EMBL" id="THD06647.1"/>
    </source>
</evidence>
<sequence>MRPTSSHLSSRFALCCGLLLGLFWLAPARADVLLSARSISLPGLQLQAVTLRLGEDGVGALTVSLHADKADLPAMGWRRLPLDLAGSLRRNERLGWVLDGNLKLARAPGGALADAQVQVQVSPAANTLQIDVLQGQATLSGALPLDQPTHAQIRVTNLPAGWLQGLLGTVWSGRTTAGRLDAELALDLRDPGLRSSGQFNLREVGFDTPSGTLAGQGVSGNGRFSLDSGDGPTQIDLDAGLRGGELLLGPFYARLPDHSVQLSLHANAANGAVELSRLRFADADALQLSGALAFDAKGAPKALRLDRLHASFPAAYERYGRSWLDTMGLQDLTVAGDIDASLDWREDSLRSFAFKTDGFDVTDAAGRLAIDGLHGALDWSAKGDRPATTLGWRSLGFYRIENGAARSSWRSHDGMLSLQQPLAMPVLGGQLQIGQFDWSPAAAAGQRLATSLVLTGVDMKAFSQAMGWPAFPGTLAGAVPSLRWVDDRLELAGGLSAHVFDGFVDITRLSLQQPFGTSPVLSADIDLKQLDLGAITSVFDFGSITGRLDGSIQGLRLVDWSPVAFKASLLAGSGGRISQRAVNNLTSVGGGGIAAGLQGAMLKLFKTFGYQRIGLNCTLQGTVCKMSGLEPTDGGYTIVDGSGLPLLHVIGHQTEVDWPTLVKRLQDAVSGSGPEIH</sequence>
<accession>A0A4S3KDT9</accession>
<organism evidence="1 2">
    <name type="scientific">Rhodanobacter lindaniclasticus</name>
    <dbReference type="NCBI Taxonomy" id="75310"/>
    <lineage>
        <taxon>Bacteria</taxon>
        <taxon>Pseudomonadati</taxon>
        <taxon>Pseudomonadota</taxon>
        <taxon>Gammaproteobacteria</taxon>
        <taxon>Lysobacterales</taxon>
        <taxon>Rhodanobacteraceae</taxon>
        <taxon>Rhodanobacter</taxon>
    </lineage>
</organism>
<evidence type="ECO:0000313" key="2">
    <source>
        <dbReference type="Proteomes" id="UP000306317"/>
    </source>
</evidence>
<dbReference type="OrthoDB" id="6191549at2"/>
<reference evidence="1 2" key="1">
    <citation type="submission" date="2017-02" db="EMBL/GenBank/DDBJ databases">
        <title>Whole genome sequencing of Rhodanobacter lindaniclasticus DSM 17932.</title>
        <authorList>
            <person name="Kumar S."/>
            <person name="Patil P."/>
            <person name="Patil P.B."/>
        </authorList>
    </citation>
    <scope>NUCLEOTIDE SEQUENCE [LARGE SCALE GENOMIC DNA]</scope>
    <source>
        <strain evidence="1 2">DSM 17932</strain>
    </source>
</reference>